<dbReference type="EMBL" id="BMAT01012657">
    <property type="protein sequence ID" value="GFR96266.1"/>
    <property type="molecule type" value="Genomic_DNA"/>
</dbReference>
<proteinExistence type="predicted"/>
<organism evidence="3 4">
    <name type="scientific">Elysia marginata</name>
    <dbReference type="NCBI Taxonomy" id="1093978"/>
    <lineage>
        <taxon>Eukaryota</taxon>
        <taxon>Metazoa</taxon>
        <taxon>Spiralia</taxon>
        <taxon>Lophotrochozoa</taxon>
        <taxon>Mollusca</taxon>
        <taxon>Gastropoda</taxon>
        <taxon>Heterobranchia</taxon>
        <taxon>Euthyneura</taxon>
        <taxon>Panpulmonata</taxon>
        <taxon>Sacoglossa</taxon>
        <taxon>Placobranchoidea</taxon>
        <taxon>Plakobranchidae</taxon>
        <taxon>Elysia</taxon>
    </lineage>
</organism>
<dbReference type="SMART" id="SM00254">
    <property type="entry name" value="ShKT"/>
    <property type="match status" value="1"/>
</dbReference>
<evidence type="ECO:0000256" key="1">
    <source>
        <dbReference type="SAM" id="SignalP"/>
    </source>
</evidence>
<keyword evidence="4" id="KW-1185">Reference proteome</keyword>
<gene>
    <name evidence="3" type="ORF">ElyMa_006293700</name>
</gene>
<protein>
    <recommendedName>
        <fullName evidence="2">ShKT domain-containing protein</fullName>
    </recommendedName>
</protein>
<reference evidence="3 4" key="1">
    <citation type="journal article" date="2021" name="Elife">
        <title>Chloroplast acquisition without the gene transfer in kleptoplastic sea slugs, Plakobranchus ocellatus.</title>
        <authorList>
            <person name="Maeda T."/>
            <person name="Takahashi S."/>
            <person name="Yoshida T."/>
            <person name="Shimamura S."/>
            <person name="Takaki Y."/>
            <person name="Nagai Y."/>
            <person name="Toyoda A."/>
            <person name="Suzuki Y."/>
            <person name="Arimoto A."/>
            <person name="Ishii H."/>
            <person name="Satoh N."/>
            <person name="Nishiyama T."/>
            <person name="Hasebe M."/>
            <person name="Maruyama T."/>
            <person name="Minagawa J."/>
            <person name="Obokata J."/>
            <person name="Shigenobu S."/>
        </authorList>
    </citation>
    <scope>NUCLEOTIDE SEQUENCE [LARGE SCALE GENOMIC DNA]</scope>
</reference>
<feature type="domain" description="ShKT" evidence="2">
    <location>
        <begin position="41"/>
        <end position="81"/>
    </location>
</feature>
<keyword evidence="1" id="KW-0732">Signal</keyword>
<dbReference type="Proteomes" id="UP000762676">
    <property type="component" value="Unassembled WGS sequence"/>
</dbReference>
<dbReference type="Pfam" id="PF01549">
    <property type="entry name" value="ShK"/>
    <property type="match status" value="1"/>
</dbReference>
<dbReference type="AlphaFoldDB" id="A0AAV4HEK7"/>
<dbReference type="InterPro" id="IPR003582">
    <property type="entry name" value="ShKT_dom"/>
</dbReference>
<name>A0AAV4HEK7_9GAST</name>
<comment type="caution">
    <text evidence="3">The sequence shown here is derived from an EMBL/GenBank/DDBJ whole genome shotgun (WGS) entry which is preliminary data.</text>
</comment>
<evidence type="ECO:0000313" key="4">
    <source>
        <dbReference type="Proteomes" id="UP000762676"/>
    </source>
</evidence>
<evidence type="ECO:0000313" key="3">
    <source>
        <dbReference type="EMBL" id="GFR96266.1"/>
    </source>
</evidence>
<feature type="chain" id="PRO_5043887287" description="ShKT domain-containing protein" evidence="1">
    <location>
        <begin position="17"/>
        <end position="129"/>
    </location>
</feature>
<feature type="signal peptide" evidence="1">
    <location>
        <begin position="1"/>
        <end position="16"/>
    </location>
</feature>
<evidence type="ECO:0000259" key="2">
    <source>
        <dbReference type="SMART" id="SM00254"/>
    </source>
</evidence>
<sequence length="129" mass="14543">MLRLMVVLSLLLTYDATDIPGDDGYTPGDPVIGDLPPDIYACRDEAMVCDFLVMHEPGFCTLEEHQAYVRSACRLTCGYCHILPNSSKDFFIASFFLYIFPLFHQFDGMLANIRLIGCFLIVSTLCWSV</sequence>
<accession>A0AAV4HEK7</accession>